<evidence type="ECO:0000256" key="6">
    <source>
        <dbReference type="ARBA" id="ARBA00022989"/>
    </source>
</evidence>
<dbReference type="Gene3D" id="1.20.120.350">
    <property type="entry name" value="Voltage-gated potassium channels. Chain C"/>
    <property type="match status" value="1"/>
</dbReference>
<dbReference type="Pfam" id="PF20519">
    <property type="entry name" value="Polycystin_dom"/>
    <property type="match status" value="1"/>
</dbReference>
<evidence type="ECO:0000256" key="1">
    <source>
        <dbReference type="ARBA" id="ARBA00004272"/>
    </source>
</evidence>
<evidence type="ECO:0000256" key="14">
    <source>
        <dbReference type="PIRSR" id="PIRSR603915-1"/>
    </source>
</evidence>
<dbReference type="PANTHER" id="PTHR10877:SF183">
    <property type="entry name" value="AT14535P-RELATED"/>
    <property type="match status" value="1"/>
</dbReference>
<accession>A0A068WPX0</accession>
<evidence type="ECO:0000256" key="3">
    <source>
        <dbReference type="ARBA" id="ARBA00022448"/>
    </source>
</evidence>
<evidence type="ECO:0000259" key="19">
    <source>
        <dbReference type="Pfam" id="PF08016"/>
    </source>
</evidence>
<evidence type="ECO:0000256" key="10">
    <source>
        <dbReference type="ARBA" id="ARBA00023157"/>
    </source>
</evidence>
<evidence type="ECO:0000256" key="11">
    <source>
        <dbReference type="ARBA" id="ARBA00023180"/>
    </source>
</evidence>
<feature type="transmembrane region" description="Helical" evidence="18">
    <location>
        <begin position="327"/>
        <end position="345"/>
    </location>
</feature>
<evidence type="ECO:0000256" key="13">
    <source>
        <dbReference type="ARBA" id="ARBA00023303"/>
    </source>
</evidence>
<keyword evidence="7 16" id="KW-0175">Coiled coil</keyword>
<feature type="transmembrane region" description="Helical" evidence="18">
    <location>
        <begin position="454"/>
        <end position="476"/>
    </location>
</feature>
<feature type="binding site" evidence="14">
    <location>
        <position position="633"/>
    </location>
    <ligand>
        <name>Ca(2+)</name>
        <dbReference type="ChEBI" id="CHEBI:29108"/>
        <label>2</label>
    </ligand>
</feature>
<evidence type="ECO:0000256" key="17">
    <source>
        <dbReference type="SAM" id="MobiDB-lite"/>
    </source>
</evidence>
<reference evidence="21 22" key="1">
    <citation type="journal article" date="2013" name="Nature">
        <title>The genomes of four tapeworm species reveal adaptations to parasitism.</title>
        <authorList>
            <person name="Tsai I.J."/>
            <person name="Zarowiecki M."/>
            <person name="Holroyd N."/>
            <person name="Garciarrubio A."/>
            <person name="Sanchez-Flores A."/>
            <person name="Brooks K.L."/>
            <person name="Tracey A."/>
            <person name="Bobes R.J."/>
            <person name="Fragoso G."/>
            <person name="Sciutto E."/>
            <person name="Aslett M."/>
            <person name="Beasley H."/>
            <person name="Bennett H.M."/>
            <person name="Cai J."/>
            <person name="Camicia F."/>
            <person name="Clark R."/>
            <person name="Cucher M."/>
            <person name="De Silva N."/>
            <person name="Day T.A."/>
            <person name="Deplazes P."/>
            <person name="Estrada K."/>
            <person name="Fernandez C."/>
            <person name="Holland P.W."/>
            <person name="Hou J."/>
            <person name="Hu S."/>
            <person name="Huckvale T."/>
            <person name="Hung S.S."/>
            <person name="Kamenetzky L."/>
            <person name="Keane J.A."/>
            <person name="Kiss F."/>
            <person name="Koziol U."/>
            <person name="Lambert O."/>
            <person name="Liu K."/>
            <person name="Luo X."/>
            <person name="Luo Y."/>
            <person name="Macchiaroli N."/>
            <person name="Nichol S."/>
            <person name="Paps J."/>
            <person name="Parkinson J."/>
            <person name="Pouchkina-Stantcheva N."/>
            <person name="Riddiford N."/>
            <person name="Rosenzvit M."/>
            <person name="Salinas G."/>
            <person name="Wasmuth J.D."/>
            <person name="Zamanian M."/>
            <person name="Zheng Y."/>
            <person name="Cai X."/>
            <person name="Soberon X."/>
            <person name="Olson P.D."/>
            <person name="Laclette J.P."/>
            <person name="Brehm K."/>
            <person name="Berriman M."/>
            <person name="Garciarrubio A."/>
            <person name="Bobes R.J."/>
            <person name="Fragoso G."/>
            <person name="Sanchez-Flores A."/>
            <person name="Estrada K."/>
            <person name="Cevallos M.A."/>
            <person name="Morett E."/>
            <person name="Gonzalez V."/>
            <person name="Portillo T."/>
            <person name="Ochoa-Leyva A."/>
            <person name="Jose M.V."/>
            <person name="Sciutto E."/>
            <person name="Landa A."/>
            <person name="Jimenez L."/>
            <person name="Valdes V."/>
            <person name="Carrero J.C."/>
            <person name="Larralde C."/>
            <person name="Morales-Montor J."/>
            <person name="Limon-Lason J."/>
            <person name="Soberon X."/>
            <person name="Laclette J.P."/>
        </authorList>
    </citation>
    <scope>NUCLEOTIDE SEQUENCE [LARGE SCALE GENOMIC DNA]</scope>
</reference>
<feature type="transmembrane region" description="Helical" evidence="18">
    <location>
        <begin position="415"/>
        <end position="434"/>
    </location>
</feature>
<evidence type="ECO:0000313" key="22">
    <source>
        <dbReference type="Proteomes" id="UP000492820"/>
    </source>
</evidence>
<feature type="binding site" evidence="14">
    <location>
        <position position="622"/>
    </location>
    <ligand>
        <name>Ca(2+)</name>
        <dbReference type="ChEBI" id="CHEBI:29108"/>
        <label>2</label>
    </ligand>
</feature>
<evidence type="ECO:0000256" key="7">
    <source>
        <dbReference type="ARBA" id="ARBA00023054"/>
    </source>
</evidence>
<dbReference type="EMBL" id="LK028581">
    <property type="protein sequence ID" value="CDS20548.1"/>
    <property type="molecule type" value="Genomic_DNA"/>
</dbReference>
<keyword evidence="14" id="KW-0107">Calcium channel</keyword>
<dbReference type="GO" id="GO:0050982">
    <property type="term" value="P:detection of mechanical stimulus"/>
    <property type="evidence" value="ECO:0007669"/>
    <property type="project" value="TreeGrafter"/>
</dbReference>
<evidence type="ECO:0000256" key="15">
    <source>
        <dbReference type="PIRSR" id="PIRSR603915-2"/>
    </source>
</evidence>
<keyword evidence="14" id="KW-0106">Calcium</keyword>
<dbReference type="Gene3D" id="1.10.287.70">
    <property type="match status" value="1"/>
</dbReference>
<feature type="binding site" evidence="14">
    <location>
        <position position="626"/>
    </location>
    <ligand>
        <name>Ca(2+)</name>
        <dbReference type="ChEBI" id="CHEBI:29108"/>
        <label>2</label>
    </ligand>
</feature>
<dbReference type="GO" id="GO:0060170">
    <property type="term" value="C:ciliary membrane"/>
    <property type="evidence" value="ECO:0007669"/>
    <property type="project" value="UniProtKB-SubCell"/>
</dbReference>
<evidence type="ECO:0000313" key="21">
    <source>
        <dbReference type="EMBL" id="CDS20548.1"/>
    </source>
</evidence>
<dbReference type="SUPFAM" id="SSF81324">
    <property type="entry name" value="Voltage-gated potassium channels"/>
    <property type="match status" value="1"/>
</dbReference>
<dbReference type="FunFam" id="1.10.287.70:FF:000055">
    <property type="entry name" value="Polycystic kidney disease 2-like 1"/>
    <property type="match status" value="1"/>
</dbReference>
<dbReference type="GO" id="GO:0005509">
    <property type="term" value="F:calcium ion binding"/>
    <property type="evidence" value="ECO:0007669"/>
    <property type="project" value="InterPro"/>
</dbReference>
<gene>
    <name evidence="21" type="ORF">EgrG_001123300</name>
</gene>
<feature type="transmembrane region" description="Helical" evidence="18">
    <location>
        <begin position="80"/>
        <end position="98"/>
    </location>
</feature>
<protein>
    <submittedName>
        <fullName evidence="21 23">Polycystic kidney disease protein 2</fullName>
    </submittedName>
</protein>
<dbReference type="InterPro" id="IPR051223">
    <property type="entry name" value="Polycystin"/>
</dbReference>
<name>A0A068WPX0_ECHGR</name>
<evidence type="ECO:0000256" key="8">
    <source>
        <dbReference type="ARBA" id="ARBA00023065"/>
    </source>
</evidence>
<keyword evidence="4" id="KW-1003">Cell membrane</keyword>
<evidence type="ECO:0000256" key="4">
    <source>
        <dbReference type="ARBA" id="ARBA00022475"/>
    </source>
</evidence>
<proteinExistence type="inferred from homology"/>
<dbReference type="InterPro" id="IPR027359">
    <property type="entry name" value="Volt_channel_dom_sf"/>
</dbReference>
<dbReference type="Proteomes" id="UP000492820">
    <property type="component" value="Unassembled WGS sequence"/>
</dbReference>
<feature type="transmembrane region" description="Helical" evidence="18">
    <location>
        <begin position="518"/>
        <end position="537"/>
    </location>
</feature>
<feature type="disulfide bond" evidence="15">
    <location>
        <begin position="187"/>
        <end position="200"/>
    </location>
</feature>
<comment type="similarity">
    <text evidence="2">Belongs to the polycystin family.</text>
</comment>
<dbReference type="OrthoDB" id="444119at2759"/>
<dbReference type="SMR" id="A0A068WPX0"/>
<dbReference type="PRINTS" id="PR01433">
    <property type="entry name" value="POLYCYSTIN2"/>
</dbReference>
<dbReference type="InterPro" id="IPR046791">
    <property type="entry name" value="Polycystin_dom"/>
</dbReference>
<feature type="domain" description="Polycystin" evidence="20">
    <location>
        <begin position="125"/>
        <end position="319"/>
    </location>
</feature>
<reference evidence="21" key="2">
    <citation type="submission" date="2014-06" db="EMBL/GenBank/DDBJ databases">
        <authorList>
            <person name="Aslett M."/>
        </authorList>
    </citation>
    <scope>NUCLEOTIDE SEQUENCE</scope>
</reference>
<dbReference type="WBParaSite" id="EgrG_001123300">
    <property type="protein sequence ID" value="EgrG_001123300"/>
    <property type="gene ID" value="EgrG_001123300"/>
</dbReference>
<keyword evidence="6 18" id="KW-1133">Transmembrane helix</keyword>
<dbReference type="PANTHER" id="PTHR10877">
    <property type="entry name" value="POLYCYSTIN FAMILY MEMBER"/>
    <property type="match status" value="1"/>
</dbReference>
<dbReference type="InterPro" id="IPR013122">
    <property type="entry name" value="PKD1_2_channel"/>
</dbReference>
<evidence type="ECO:0000256" key="12">
    <source>
        <dbReference type="ARBA" id="ARBA00023273"/>
    </source>
</evidence>
<evidence type="ECO:0000313" key="23">
    <source>
        <dbReference type="WBParaSite" id="EgrG_001123300"/>
    </source>
</evidence>
<dbReference type="Pfam" id="PF08016">
    <property type="entry name" value="PKD_channel"/>
    <property type="match status" value="1"/>
</dbReference>
<evidence type="ECO:0000256" key="9">
    <source>
        <dbReference type="ARBA" id="ARBA00023136"/>
    </source>
</evidence>
<evidence type="ECO:0000256" key="2">
    <source>
        <dbReference type="ARBA" id="ARBA00007200"/>
    </source>
</evidence>
<dbReference type="InterPro" id="IPR003915">
    <property type="entry name" value="PKD_2"/>
</dbReference>
<feature type="domain" description="Polycystin cation channel PKD1/PKD2" evidence="19">
    <location>
        <begin position="320"/>
        <end position="544"/>
    </location>
</feature>
<evidence type="ECO:0000256" key="18">
    <source>
        <dbReference type="SAM" id="Phobius"/>
    </source>
</evidence>
<keyword evidence="10" id="KW-1015">Disulfide bond</keyword>
<dbReference type="AlphaFoldDB" id="A0A068WPX0"/>
<keyword evidence="9 18" id="KW-0472">Membrane</keyword>
<organism evidence="21">
    <name type="scientific">Echinococcus granulosus</name>
    <name type="common">Hydatid tapeworm</name>
    <dbReference type="NCBI Taxonomy" id="6210"/>
    <lineage>
        <taxon>Eukaryota</taxon>
        <taxon>Metazoa</taxon>
        <taxon>Spiralia</taxon>
        <taxon>Lophotrochozoa</taxon>
        <taxon>Platyhelminthes</taxon>
        <taxon>Cestoda</taxon>
        <taxon>Eucestoda</taxon>
        <taxon>Cyclophyllidea</taxon>
        <taxon>Taeniidae</taxon>
        <taxon>Echinococcus</taxon>
        <taxon>Echinococcus granulosus group</taxon>
    </lineage>
</organism>
<feature type="transmembrane region" description="Helical" evidence="18">
    <location>
        <begin position="483"/>
        <end position="498"/>
    </location>
</feature>
<dbReference type="GO" id="GO:0005262">
    <property type="term" value="F:calcium channel activity"/>
    <property type="evidence" value="ECO:0007669"/>
    <property type="project" value="UniProtKB-KW"/>
</dbReference>
<evidence type="ECO:0000256" key="5">
    <source>
        <dbReference type="ARBA" id="ARBA00022692"/>
    </source>
</evidence>
<feature type="coiled-coil region" evidence="16">
    <location>
        <begin position="695"/>
        <end position="729"/>
    </location>
</feature>
<feature type="compositionally biased region" description="Polar residues" evidence="17">
    <location>
        <begin position="749"/>
        <end position="763"/>
    </location>
</feature>
<sequence length="792" mass="91129">MTANPGYESDHLGNEQEAEAVFLDNTHYNFEDKQLGYGDADTHGCWHRFCGFMRKFWATRITEDTRSDRELFIKTTLRELLIYIFFVITLVTIAFGMLDSKAFYMTEAVRDVLMNTPVEDSDLTLASVNSIDDYWDVLKGPLIHTLYDNQWYNSKLISGNDTYYLGYESVRLGLIRIRQVRVTNHSCSIPEDFAQQITSCYGIYSDGIEDRSTYGPGNSTAWVYTSGDELKMGIHFGTVAVYGGGGYYLDLPQDENMTLESVTELFQNLWVDRGTSAIFLHFTVYNSNANLFCVVSLVAELPPTGGILIGSEFRTVKLLRYVRTQDYVVLMFECFFLLFVVYYVAEEVIEVFNLGYKYFTKFWNILDVLVVVLSCICAGFNIYRTVRVKATLSSLLANPNEYSNFERLSYWEMQFNYAVGILVFLVWIKIFKYVSFNKTMNQLNLTLANCAKDIAGFGVMFFIVFFAFAQLGYLAFGTQVSDFSTFATSLMTLFRIILGDFDFQALHDAQSFFGPLYFLVYIFFVFFVLINMFIAIINDTYLEVKSNLLNQPSEFQMKSFFKQRLKDMRNKMKQKKSQLQEIQDAIDAVATEENDMSIDDLKAEMNGEASGAALDEILRKVDTNNDMKLDTNERRALRETLENKKMSLMQEMFNFQEAEIGHSYDQFSKLLTTQVASKEDMDRAYMRLIRLENCIKNVTERLHSIVRKLKQSEEVKNKRTEQMQNLLENLVSAIHAPPPPPLSAKPSFDHQSSVDATEMSSVAPTPMEGVRKRPDRNLSFKGLTKFGRKREE</sequence>
<feature type="compositionally biased region" description="Basic and acidic residues" evidence="17">
    <location>
        <begin position="769"/>
        <end position="778"/>
    </location>
</feature>
<keyword evidence="11" id="KW-0325">Glycoprotein</keyword>
<evidence type="ECO:0000259" key="20">
    <source>
        <dbReference type="Pfam" id="PF20519"/>
    </source>
</evidence>
<evidence type="ECO:0000256" key="16">
    <source>
        <dbReference type="SAM" id="Coils"/>
    </source>
</evidence>
<feature type="region of interest" description="Disordered" evidence="17">
    <location>
        <begin position="735"/>
        <end position="792"/>
    </location>
</feature>
<dbReference type="Gene3D" id="1.20.5.340">
    <property type="match status" value="1"/>
</dbReference>
<keyword evidence="3" id="KW-0813">Transport</keyword>
<feature type="transmembrane region" description="Helical" evidence="18">
    <location>
        <begin position="365"/>
        <end position="383"/>
    </location>
</feature>
<reference evidence="23" key="3">
    <citation type="submission" date="2020-10" db="UniProtKB">
        <authorList>
            <consortium name="WormBaseParasite"/>
        </authorList>
    </citation>
    <scope>IDENTIFICATION</scope>
</reference>
<keyword evidence="14" id="KW-0479">Metal-binding</keyword>
<keyword evidence="12" id="KW-0966">Cell projection</keyword>
<keyword evidence="8 14" id="KW-0406">Ion transport</keyword>
<keyword evidence="13 14" id="KW-0407">Ion channel</keyword>
<keyword evidence="5 18" id="KW-0812">Transmembrane</keyword>
<keyword evidence="14" id="KW-0109">Calcium transport</keyword>
<feature type="coiled-coil region" evidence="16">
    <location>
        <begin position="558"/>
        <end position="592"/>
    </location>
</feature>
<comment type="subcellular location">
    <subcellularLocation>
        <location evidence="1">Cell projection</location>
        <location evidence="1">Cilium membrane</location>
        <topology evidence="1">Multi-pass membrane protein</topology>
    </subcellularLocation>
</comment>